<feature type="domain" description="D-isomer specific 2-hydroxyacid dehydrogenase catalytic" evidence="5">
    <location>
        <begin position="33"/>
        <end position="317"/>
    </location>
</feature>
<name>A0ABT5EV04_9BACT</name>
<evidence type="ECO:0000256" key="4">
    <source>
        <dbReference type="RuleBase" id="RU003719"/>
    </source>
</evidence>
<dbReference type="CDD" id="cd12169">
    <property type="entry name" value="PGDH_like_1"/>
    <property type="match status" value="1"/>
</dbReference>
<dbReference type="Pfam" id="PF02826">
    <property type="entry name" value="2-Hacid_dh_C"/>
    <property type="match status" value="1"/>
</dbReference>
<dbReference type="PANTHER" id="PTHR42789">
    <property type="entry name" value="D-ISOMER SPECIFIC 2-HYDROXYACID DEHYDROGENASE FAMILY PROTEIN (AFU_ORTHOLOGUE AFUA_6G10090)"/>
    <property type="match status" value="1"/>
</dbReference>
<evidence type="ECO:0000313" key="7">
    <source>
        <dbReference type="EMBL" id="MDC0744610.1"/>
    </source>
</evidence>
<dbReference type="InterPro" id="IPR036291">
    <property type="entry name" value="NAD(P)-bd_dom_sf"/>
</dbReference>
<dbReference type="InterPro" id="IPR006139">
    <property type="entry name" value="D-isomer_2_OHA_DH_cat_dom"/>
</dbReference>
<dbReference type="InterPro" id="IPR006140">
    <property type="entry name" value="D-isomer_DH_NAD-bd"/>
</dbReference>
<evidence type="ECO:0000259" key="5">
    <source>
        <dbReference type="Pfam" id="PF00389"/>
    </source>
</evidence>
<comment type="caution">
    <text evidence="7">The sequence shown here is derived from an EMBL/GenBank/DDBJ whole genome shotgun (WGS) entry which is preliminary data.</text>
</comment>
<dbReference type="Pfam" id="PF00389">
    <property type="entry name" value="2-Hacid_dh"/>
    <property type="match status" value="1"/>
</dbReference>
<protein>
    <submittedName>
        <fullName evidence="7">D-2-hydroxyacid dehydrogenase family protein</fullName>
    </submittedName>
</protein>
<proteinExistence type="inferred from homology"/>
<dbReference type="InterPro" id="IPR050857">
    <property type="entry name" value="D-2-hydroxyacid_DH"/>
</dbReference>
<dbReference type="Proteomes" id="UP001221411">
    <property type="component" value="Unassembled WGS sequence"/>
</dbReference>
<sequence>MTARDPLKIAILDDYLRVSQGLADWSRLPPGSELVVFDRPFPDRDALLAALRPFDVVVLMRERTPFPAAVIEALPNLRLLVTTGGRNAAIDLAACRARSIPVSGTGGVGTPTAELTWGLILALVKRIPAEDRALRAGTWQTGLTEGLAGKRLGLVGLGKLGTQVARVGLAFGMEVVAWSQNLDDTRAAAAGAKRVDKTELFATSDVVSLHLVLGERTRGIVGVDALSAMKPSAFFVNTSRAGLVDMDALLAALQARRLAGAGLDVFPEEPLPADHPLCALPHVVLTPHLGYVTRENFTVFYQDALDDILAWHSGAPVRLLT</sequence>
<keyword evidence="8" id="KW-1185">Reference proteome</keyword>
<keyword evidence="3" id="KW-0520">NAD</keyword>
<gene>
    <name evidence="7" type="ORF">POL67_24980</name>
</gene>
<keyword evidence="2 4" id="KW-0560">Oxidoreductase</keyword>
<evidence type="ECO:0000313" key="8">
    <source>
        <dbReference type="Proteomes" id="UP001221411"/>
    </source>
</evidence>
<dbReference type="PANTHER" id="PTHR42789:SF1">
    <property type="entry name" value="D-ISOMER SPECIFIC 2-HYDROXYACID DEHYDROGENASE FAMILY PROTEIN (AFU_ORTHOLOGUE AFUA_6G10090)"/>
    <property type="match status" value="1"/>
</dbReference>
<dbReference type="EMBL" id="JAQNDO010000001">
    <property type="protein sequence ID" value="MDC0744610.1"/>
    <property type="molecule type" value="Genomic_DNA"/>
</dbReference>
<evidence type="ECO:0000259" key="6">
    <source>
        <dbReference type="Pfam" id="PF02826"/>
    </source>
</evidence>
<reference evidence="7 8" key="1">
    <citation type="submission" date="2022-11" db="EMBL/GenBank/DDBJ databases">
        <title>Minimal conservation of predation-associated metabolite biosynthetic gene clusters underscores biosynthetic potential of Myxococcota including descriptions for ten novel species: Archangium lansinium sp. nov., Myxococcus landrumus sp. nov., Nannocystis bai.</title>
        <authorList>
            <person name="Ahearne A."/>
            <person name="Stevens C."/>
            <person name="Dowd S."/>
        </authorList>
    </citation>
    <scope>NUCLEOTIDE SEQUENCE [LARGE SCALE GENOMIC DNA]</scope>
    <source>
        <strain evidence="7 8">RJM3</strain>
    </source>
</reference>
<evidence type="ECO:0000256" key="2">
    <source>
        <dbReference type="ARBA" id="ARBA00023002"/>
    </source>
</evidence>
<comment type="similarity">
    <text evidence="1 4">Belongs to the D-isomer specific 2-hydroxyacid dehydrogenase family.</text>
</comment>
<feature type="domain" description="D-isomer specific 2-hydroxyacid dehydrogenase NAD-binding" evidence="6">
    <location>
        <begin position="118"/>
        <end position="290"/>
    </location>
</feature>
<organism evidence="7 8">
    <name type="scientific">Polyangium mundeleinium</name>
    <dbReference type="NCBI Taxonomy" id="2995306"/>
    <lineage>
        <taxon>Bacteria</taxon>
        <taxon>Pseudomonadati</taxon>
        <taxon>Myxococcota</taxon>
        <taxon>Polyangia</taxon>
        <taxon>Polyangiales</taxon>
        <taxon>Polyangiaceae</taxon>
        <taxon>Polyangium</taxon>
    </lineage>
</organism>
<dbReference type="Gene3D" id="3.40.50.720">
    <property type="entry name" value="NAD(P)-binding Rossmann-like Domain"/>
    <property type="match status" value="2"/>
</dbReference>
<evidence type="ECO:0000256" key="1">
    <source>
        <dbReference type="ARBA" id="ARBA00005854"/>
    </source>
</evidence>
<evidence type="ECO:0000256" key="3">
    <source>
        <dbReference type="ARBA" id="ARBA00023027"/>
    </source>
</evidence>
<dbReference type="SUPFAM" id="SSF51735">
    <property type="entry name" value="NAD(P)-binding Rossmann-fold domains"/>
    <property type="match status" value="1"/>
</dbReference>
<dbReference type="SUPFAM" id="SSF52283">
    <property type="entry name" value="Formate/glycerate dehydrogenase catalytic domain-like"/>
    <property type="match status" value="1"/>
</dbReference>
<accession>A0ABT5EV04</accession>